<gene>
    <name evidence="2" type="ORF">EDD39_5630</name>
</gene>
<feature type="compositionally biased region" description="Basic and acidic residues" evidence="1">
    <location>
        <begin position="17"/>
        <end position="38"/>
    </location>
</feature>
<evidence type="ECO:0000256" key="1">
    <source>
        <dbReference type="SAM" id="MobiDB-lite"/>
    </source>
</evidence>
<accession>A0A8G1UF90</accession>
<dbReference type="OrthoDB" id="3865442at2"/>
<feature type="region of interest" description="Disordered" evidence="1">
    <location>
        <begin position="213"/>
        <end position="232"/>
    </location>
</feature>
<organism evidence="2 3">
    <name type="scientific">Kitasatospora cineracea</name>
    <dbReference type="NCBI Taxonomy" id="88074"/>
    <lineage>
        <taxon>Bacteria</taxon>
        <taxon>Bacillati</taxon>
        <taxon>Actinomycetota</taxon>
        <taxon>Actinomycetes</taxon>
        <taxon>Kitasatosporales</taxon>
        <taxon>Streptomycetaceae</taxon>
        <taxon>Kitasatospora</taxon>
    </lineage>
</organism>
<feature type="region of interest" description="Disordered" evidence="1">
    <location>
        <begin position="1"/>
        <end position="44"/>
    </location>
</feature>
<comment type="caution">
    <text evidence="2">The sequence shown here is derived from an EMBL/GenBank/DDBJ whole genome shotgun (WGS) entry which is preliminary data.</text>
</comment>
<dbReference type="RefSeq" id="WP_123561446.1">
    <property type="nucleotide sequence ID" value="NZ_RJVJ01000002.1"/>
</dbReference>
<dbReference type="EMBL" id="RJVJ01000002">
    <property type="protein sequence ID" value="ROR37484.1"/>
    <property type="molecule type" value="Genomic_DNA"/>
</dbReference>
<sequence length="397" mass="43354">MTATGDLRPLDDDDPDHDTADEHHEYDEHDEHDEHDGNGDAWIDGPACRDNPRLNGWLAAARAAFPAWAAALPGRWDFEVASLPRLEREVRRRYRDAATALDARDEPFLTVAAWYLGEVHVRNYGVRWARSPEPAPHHRTDPLLRLPRELLDEAERAELAEAEELCEDDFPLVDPLGQLAHAAGPGPAGRLTAALEQYAPWAELVDRALAAARARPAGHPDGRPLPGAPGPLDPGPVGEALAEWLAVRADAFPLWARAAGPGAALDFSAGSLAVLEAALRERVRTLGLGPELSVLLYREEYLPWSPDLPRLADDPVFDCALWYLGETACRARGARWLPLRANLDVGPRTVPRLAVARVGARTGPHLAVSRAVHRCLRPYDDTEVGYAPLSGALDLLG</sequence>
<name>A0A8G1UF90_9ACTN</name>
<dbReference type="Proteomes" id="UP000267408">
    <property type="component" value="Unassembled WGS sequence"/>
</dbReference>
<reference evidence="2 3" key="1">
    <citation type="submission" date="2018-11" db="EMBL/GenBank/DDBJ databases">
        <title>Sequencing the genomes of 1000 actinobacteria strains.</title>
        <authorList>
            <person name="Klenk H.-P."/>
        </authorList>
    </citation>
    <scope>NUCLEOTIDE SEQUENCE [LARGE SCALE GENOMIC DNA]</scope>
    <source>
        <strain evidence="2 3">DSM 44780</strain>
    </source>
</reference>
<dbReference type="AlphaFoldDB" id="A0A8G1UF90"/>
<proteinExistence type="predicted"/>
<evidence type="ECO:0000313" key="3">
    <source>
        <dbReference type="Proteomes" id="UP000267408"/>
    </source>
</evidence>
<evidence type="ECO:0000313" key="2">
    <source>
        <dbReference type="EMBL" id="ROR37484.1"/>
    </source>
</evidence>
<protein>
    <submittedName>
        <fullName evidence="2">Uncharacterized protein</fullName>
    </submittedName>
</protein>